<reference evidence="2 3" key="1">
    <citation type="submission" date="2023-05" db="EMBL/GenBank/DDBJ databases">
        <title>B98-5 Cell Line De Novo Hybrid Assembly: An Optical Mapping Approach.</title>
        <authorList>
            <person name="Kananen K."/>
            <person name="Auerbach J.A."/>
            <person name="Kautto E."/>
            <person name="Blachly J.S."/>
        </authorList>
    </citation>
    <scope>NUCLEOTIDE SEQUENCE [LARGE SCALE GENOMIC DNA]</scope>
    <source>
        <strain evidence="2">B95-8</strain>
        <tissue evidence="2">Cell line</tissue>
    </source>
</reference>
<organism evidence="2 3">
    <name type="scientific">Saguinus oedipus</name>
    <name type="common">Cotton-top tamarin</name>
    <name type="synonym">Oedipomidas oedipus</name>
    <dbReference type="NCBI Taxonomy" id="9490"/>
    <lineage>
        <taxon>Eukaryota</taxon>
        <taxon>Metazoa</taxon>
        <taxon>Chordata</taxon>
        <taxon>Craniata</taxon>
        <taxon>Vertebrata</taxon>
        <taxon>Euteleostomi</taxon>
        <taxon>Mammalia</taxon>
        <taxon>Eutheria</taxon>
        <taxon>Euarchontoglires</taxon>
        <taxon>Primates</taxon>
        <taxon>Haplorrhini</taxon>
        <taxon>Platyrrhini</taxon>
        <taxon>Cebidae</taxon>
        <taxon>Callitrichinae</taxon>
        <taxon>Saguinus</taxon>
    </lineage>
</organism>
<proteinExistence type="predicted"/>
<evidence type="ECO:0000313" key="3">
    <source>
        <dbReference type="Proteomes" id="UP001266305"/>
    </source>
</evidence>
<sequence length="185" mass="19904">MFLGWGVSAGWSTQSLKVRAPRPKAVEWDFSSGFNCLYPQTNQQPQTKRAFTSLLCPLQSERPTEKEKAKMAQTSQTQTSSQAGAAAALEAQPHVVATLRRSSAPQPPTRSTPSQRGFLIASLEIFLSPRAGTLPVFLRAWLSTSPASMSPVELPSASALRFNAQTGTGTHTVSYTPVPDTLTSP</sequence>
<gene>
    <name evidence="2" type="ORF">P7K49_040178</name>
</gene>
<accession>A0ABQ9T8J5</accession>
<comment type="caution">
    <text evidence="2">The sequence shown here is derived from an EMBL/GenBank/DDBJ whole genome shotgun (WGS) entry which is preliminary data.</text>
</comment>
<dbReference type="Proteomes" id="UP001266305">
    <property type="component" value="Unassembled WGS sequence"/>
</dbReference>
<protein>
    <submittedName>
        <fullName evidence="2">Uncharacterized protein</fullName>
    </submittedName>
</protein>
<feature type="region of interest" description="Disordered" evidence="1">
    <location>
        <begin position="62"/>
        <end position="88"/>
    </location>
</feature>
<name>A0ABQ9T8J5_SAGOE</name>
<evidence type="ECO:0000313" key="2">
    <source>
        <dbReference type="EMBL" id="KAK2081063.1"/>
    </source>
</evidence>
<evidence type="ECO:0000256" key="1">
    <source>
        <dbReference type="SAM" id="MobiDB-lite"/>
    </source>
</evidence>
<keyword evidence="3" id="KW-1185">Reference proteome</keyword>
<dbReference type="EMBL" id="JASSZA010000411">
    <property type="protein sequence ID" value="KAK2081063.1"/>
    <property type="molecule type" value="Genomic_DNA"/>
</dbReference>
<feature type="compositionally biased region" description="Low complexity" evidence="1">
    <location>
        <begin position="72"/>
        <end position="88"/>
    </location>
</feature>